<name>A0A371DNS8_9APHY</name>
<sequence>MSLSGVRPNPAARPSPSSGLWGHLMRTTVSQVPTSSAASSTTLGRHAAPLAPLDKAGASTRILLHDTQAHLERFTERVGQLATGFENAKHELSTVQKLYQDEHEQLTDRMIGLANRCQTELQKAIGSPAQTSEVREVSKDLSAFASRLEALDKRIDTLNALNQTQSQALQTIQDQQSQILSALLPVLPLLQSVPLHIENARNQVKDSLSELQRQVSVRDALPVPAVLVSNRTPQPAKRAPSHSADPVNAATSPVERKKRRLDEGLDPSSDPFQAIPESAVAQSPAHATPEVPSPEVPLSSLRSHLSRKNTVRSPVTDLLPTHANHRSAAPIDVKGARLSSQVHAAVTPVSSTNAPFFGFSGALCTPTRGRTHSARPHNPGPTFNVPTPPGPPGASKSLLPPVKRTPQSRRPSRQSAHAPQVPQAVAHGTPVLPVLNRSSTTQPSPDNHNSLHRTTTARQDTAKGNAPDLVARYDMRPPSVPPSAGKPMSLKDRRALLFLSEAAARNEGKRFIPLDDEDDEDIELVE</sequence>
<feature type="region of interest" description="Disordered" evidence="1">
    <location>
        <begin position="1"/>
        <end position="22"/>
    </location>
</feature>
<protein>
    <submittedName>
        <fullName evidence="2">Uncharacterized protein</fullName>
    </submittedName>
</protein>
<dbReference type="Proteomes" id="UP000256964">
    <property type="component" value="Unassembled WGS sequence"/>
</dbReference>
<proteinExistence type="predicted"/>
<accession>A0A371DNS8</accession>
<evidence type="ECO:0000313" key="2">
    <source>
        <dbReference type="EMBL" id="RDX54152.1"/>
    </source>
</evidence>
<gene>
    <name evidence="2" type="ORF">OH76DRAFT_1398468</name>
</gene>
<feature type="region of interest" description="Disordered" evidence="1">
    <location>
        <begin position="367"/>
        <end position="488"/>
    </location>
</feature>
<feature type="compositionally biased region" description="Low complexity" evidence="1">
    <location>
        <begin position="7"/>
        <end position="18"/>
    </location>
</feature>
<dbReference type="EMBL" id="KZ857385">
    <property type="protein sequence ID" value="RDX54152.1"/>
    <property type="molecule type" value="Genomic_DNA"/>
</dbReference>
<dbReference type="AlphaFoldDB" id="A0A371DNS8"/>
<keyword evidence="3" id="KW-1185">Reference proteome</keyword>
<dbReference type="STRING" id="139420.A0A371DNS8"/>
<organism evidence="2 3">
    <name type="scientific">Lentinus brumalis</name>
    <dbReference type="NCBI Taxonomy" id="2498619"/>
    <lineage>
        <taxon>Eukaryota</taxon>
        <taxon>Fungi</taxon>
        <taxon>Dikarya</taxon>
        <taxon>Basidiomycota</taxon>
        <taxon>Agaricomycotina</taxon>
        <taxon>Agaricomycetes</taxon>
        <taxon>Polyporales</taxon>
        <taxon>Polyporaceae</taxon>
        <taxon>Lentinus</taxon>
    </lineage>
</organism>
<evidence type="ECO:0000313" key="3">
    <source>
        <dbReference type="Proteomes" id="UP000256964"/>
    </source>
</evidence>
<evidence type="ECO:0000256" key="1">
    <source>
        <dbReference type="SAM" id="MobiDB-lite"/>
    </source>
</evidence>
<feature type="compositionally biased region" description="Acidic residues" evidence="1">
    <location>
        <begin position="514"/>
        <end position="526"/>
    </location>
</feature>
<dbReference type="OrthoDB" id="3270311at2759"/>
<reference evidence="2 3" key="1">
    <citation type="journal article" date="2018" name="Biotechnol. Biofuels">
        <title>Integrative visual omics of the white-rot fungus Polyporus brumalis exposes the biotechnological potential of its oxidative enzymes for delignifying raw plant biomass.</title>
        <authorList>
            <person name="Miyauchi S."/>
            <person name="Rancon A."/>
            <person name="Drula E."/>
            <person name="Hage H."/>
            <person name="Chaduli D."/>
            <person name="Favel A."/>
            <person name="Grisel S."/>
            <person name="Henrissat B."/>
            <person name="Herpoel-Gimbert I."/>
            <person name="Ruiz-Duenas F.J."/>
            <person name="Chevret D."/>
            <person name="Hainaut M."/>
            <person name="Lin J."/>
            <person name="Wang M."/>
            <person name="Pangilinan J."/>
            <person name="Lipzen A."/>
            <person name="Lesage-Meessen L."/>
            <person name="Navarro D."/>
            <person name="Riley R."/>
            <person name="Grigoriev I.V."/>
            <person name="Zhou S."/>
            <person name="Raouche S."/>
            <person name="Rosso M.N."/>
        </authorList>
    </citation>
    <scope>NUCLEOTIDE SEQUENCE [LARGE SCALE GENOMIC DNA]</scope>
    <source>
        <strain evidence="2 3">BRFM 1820</strain>
    </source>
</reference>
<feature type="compositionally biased region" description="Polar residues" evidence="1">
    <location>
        <begin position="436"/>
        <end position="459"/>
    </location>
</feature>
<feature type="region of interest" description="Disordered" evidence="1">
    <location>
        <begin position="226"/>
        <end position="299"/>
    </location>
</feature>
<feature type="region of interest" description="Disordered" evidence="1">
    <location>
        <begin position="506"/>
        <end position="526"/>
    </location>
</feature>